<dbReference type="GO" id="GO:0016853">
    <property type="term" value="F:isomerase activity"/>
    <property type="evidence" value="ECO:0007669"/>
    <property type="project" value="InterPro"/>
</dbReference>
<evidence type="ECO:0000256" key="2">
    <source>
        <dbReference type="ARBA" id="ARBA00011245"/>
    </source>
</evidence>
<dbReference type="GO" id="GO:0030246">
    <property type="term" value="F:carbohydrate binding"/>
    <property type="evidence" value="ECO:0007669"/>
    <property type="project" value="InterPro"/>
</dbReference>
<dbReference type="InterPro" id="IPR037481">
    <property type="entry name" value="LacX"/>
</dbReference>
<comment type="subunit">
    <text evidence="2">Monomer.</text>
</comment>
<accession>A0A1B1SB57</accession>
<dbReference type="Gene3D" id="2.70.98.10">
    <property type="match status" value="1"/>
</dbReference>
<proteinExistence type="predicted"/>
<dbReference type="OrthoDB" id="9795355at2"/>
<name>A0A1B1SB57_9BACT</name>
<sequence>MKQTLSNDLLTVTIDAFGAELQEIVNKRTGWQYLWHGDKTFWGRRSPVLFPIVGSVWDGCYRMDGKEFRLGQHGFARDREFEIITDTPDDEAWFSLESDDSTLALYPRRFRLEIGYRLQEARLTVMWRVINLDDREMSFQIGAHPAFNYPGFNVADDVHGYFCFDSRSLEKQVIEEKGCIGNATEPVALDEDGMLPVMSDTFRNDAIVLADHQVHRVSMLDKNRAPYLSVLFQAPLVGLWSPSAQAPFACIEPWWGRCDRVGFSGDFSERDYVNKIAPGETFSVSYMVIFDNF</sequence>
<evidence type="ECO:0000256" key="3">
    <source>
        <dbReference type="ARBA" id="ARBA00022837"/>
    </source>
</evidence>
<dbReference type="InterPro" id="IPR014718">
    <property type="entry name" value="GH-type_carb-bd"/>
</dbReference>
<dbReference type="AlphaFoldDB" id="A0A1B1SB57"/>
<organism evidence="4 5">
    <name type="scientific">Muribaculum intestinale</name>
    <dbReference type="NCBI Taxonomy" id="1796646"/>
    <lineage>
        <taxon>Bacteria</taxon>
        <taxon>Pseudomonadati</taxon>
        <taxon>Bacteroidota</taxon>
        <taxon>Bacteroidia</taxon>
        <taxon>Bacteroidales</taxon>
        <taxon>Muribaculaceae</taxon>
        <taxon>Muribaculum</taxon>
    </lineage>
</organism>
<dbReference type="KEGG" id="pary:A4V02_10050"/>
<dbReference type="Proteomes" id="UP000186351">
    <property type="component" value="Chromosome"/>
</dbReference>
<dbReference type="RefSeq" id="WP_068961313.1">
    <property type="nucleotide sequence ID" value="NZ_CAJTAP010000035.1"/>
</dbReference>
<keyword evidence="5" id="KW-1185">Reference proteome</keyword>
<dbReference type="Pfam" id="PF01263">
    <property type="entry name" value="Aldose_epim"/>
    <property type="match status" value="1"/>
</dbReference>
<dbReference type="EMBL" id="CP015402">
    <property type="protein sequence ID" value="ANU64022.1"/>
    <property type="molecule type" value="Genomic_DNA"/>
</dbReference>
<reference evidence="5" key="1">
    <citation type="submission" date="2016-04" db="EMBL/GenBank/DDBJ databases">
        <title>Complete Genome Sequences of Twelve Strains of a Stable Defined Moderately Diverse Mouse Microbiota 2 (sDMDMm2).</title>
        <authorList>
            <person name="Uchimura Y."/>
            <person name="Wyss M."/>
            <person name="Brugiroux S."/>
            <person name="Limenitakis J.P."/>
            <person name="Stecher B."/>
            <person name="McCoy K.D."/>
            <person name="Macpherson A.J."/>
        </authorList>
    </citation>
    <scope>NUCLEOTIDE SEQUENCE [LARGE SCALE GENOMIC DNA]</scope>
    <source>
        <strain evidence="5">YL27</strain>
    </source>
</reference>
<evidence type="ECO:0000313" key="4">
    <source>
        <dbReference type="EMBL" id="ANU64022.1"/>
    </source>
</evidence>
<evidence type="ECO:0008006" key="6">
    <source>
        <dbReference type="Google" id="ProtNLM"/>
    </source>
</evidence>
<dbReference type="STRING" id="1796646.A4V02_10050"/>
<dbReference type="InterPro" id="IPR011013">
    <property type="entry name" value="Gal_mutarotase_sf_dom"/>
</dbReference>
<dbReference type="GeneID" id="65537210"/>
<dbReference type="CDD" id="cd09024">
    <property type="entry name" value="Aldose_epim_lacX"/>
    <property type="match status" value="1"/>
</dbReference>
<keyword evidence="3" id="KW-0106">Calcium</keyword>
<protein>
    <recommendedName>
        <fullName evidence="6">Aldose 1-epimerase family protein</fullName>
    </recommendedName>
</protein>
<comment type="cofactor">
    <cofactor evidence="1">
        <name>Ca(2+)</name>
        <dbReference type="ChEBI" id="CHEBI:29108"/>
    </cofactor>
</comment>
<dbReference type="GO" id="GO:0005975">
    <property type="term" value="P:carbohydrate metabolic process"/>
    <property type="evidence" value="ECO:0007669"/>
    <property type="project" value="InterPro"/>
</dbReference>
<dbReference type="SUPFAM" id="SSF74650">
    <property type="entry name" value="Galactose mutarotase-like"/>
    <property type="match status" value="1"/>
</dbReference>
<evidence type="ECO:0000313" key="5">
    <source>
        <dbReference type="Proteomes" id="UP000186351"/>
    </source>
</evidence>
<evidence type="ECO:0000256" key="1">
    <source>
        <dbReference type="ARBA" id="ARBA00001913"/>
    </source>
</evidence>
<gene>
    <name evidence="4" type="ORF">A4V02_10050</name>
</gene>
<accession>A0A1Z2XHH8</accession>
<dbReference type="InterPro" id="IPR008183">
    <property type="entry name" value="Aldose_1/G6P_1-epimerase"/>
</dbReference>